<accession>A0A415GMS6</accession>
<evidence type="ECO:0000256" key="2">
    <source>
        <dbReference type="ARBA" id="ARBA00022679"/>
    </source>
</evidence>
<dbReference type="PANTHER" id="PTHR22916">
    <property type="entry name" value="GLYCOSYLTRANSFERASE"/>
    <property type="match status" value="1"/>
</dbReference>
<feature type="domain" description="Glycosyltransferase 2-like" evidence="3">
    <location>
        <begin position="8"/>
        <end position="121"/>
    </location>
</feature>
<evidence type="ECO:0000313" key="5">
    <source>
        <dbReference type="Proteomes" id="UP000286598"/>
    </source>
</evidence>
<comment type="caution">
    <text evidence="4">The sequence shown here is derived from an EMBL/GenBank/DDBJ whole genome shotgun (WGS) entry which is preliminary data.</text>
</comment>
<dbReference type="AlphaFoldDB" id="A0A415GMS6"/>
<name>A0A415GMS6_9BACT</name>
<keyword evidence="2 4" id="KW-0808">Transferase</keyword>
<evidence type="ECO:0000259" key="3">
    <source>
        <dbReference type="Pfam" id="PF00535"/>
    </source>
</evidence>
<organism evidence="4 5">
    <name type="scientific">Leyella stercorea</name>
    <dbReference type="NCBI Taxonomy" id="363265"/>
    <lineage>
        <taxon>Bacteria</taxon>
        <taxon>Pseudomonadati</taxon>
        <taxon>Bacteroidota</taxon>
        <taxon>Bacteroidia</taxon>
        <taxon>Bacteroidales</taxon>
        <taxon>Prevotellaceae</taxon>
        <taxon>Leyella</taxon>
    </lineage>
</organism>
<reference evidence="4 5" key="1">
    <citation type="submission" date="2018-08" db="EMBL/GenBank/DDBJ databases">
        <title>A genome reference for cultivated species of the human gut microbiota.</title>
        <authorList>
            <person name="Zou Y."/>
            <person name="Xue W."/>
            <person name="Luo G."/>
        </authorList>
    </citation>
    <scope>NUCLEOTIDE SEQUENCE [LARGE SCALE GENOMIC DNA]</scope>
    <source>
        <strain evidence="4 5">AF42-9</strain>
    </source>
</reference>
<proteinExistence type="predicted"/>
<dbReference type="InterPro" id="IPR029044">
    <property type="entry name" value="Nucleotide-diphossugar_trans"/>
</dbReference>
<keyword evidence="1" id="KW-0328">Glycosyltransferase</keyword>
<dbReference type="InterPro" id="IPR001173">
    <property type="entry name" value="Glyco_trans_2-like"/>
</dbReference>
<dbReference type="CDD" id="cd00761">
    <property type="entry name" value="Glyco_tranf_GTA_type"/>
    <property type="match status" value="1"/>
</dbReference>
<dbReference type="RefSeq" id="WP_118355226.1">
    <property type="nucleotide sequence ID" value="NZ_JAEUGM010000046.1"/>
</dbReference>
<dbReference type="GO" id="GO:0016758">
    <property type="term" value="F:hexosyltransferase activity"/>
    <property type="evidence" value="ECO:0007669"/>
    <property type="project" value="UniProtKB-ARBA"/>
</dbReference>
<evidence type="ECO:0000256" key="1">
    <source>
        <dbReference type="ARBA" id="ARBA00022676"/>
    </source>
</evidence>
<protein>
    <submittedName>
        <fullName evidence="4">Glycosyltransferase family 2 protein</fullName>
    </submittedName>
</protein>
<dbReference type="Gene3D" id="3.90.550.10">
    <property type="entry name" value="Spore Coat Polysaccharide Biosynthesis Protein SpsA, Chain A"/>
    <property type="match status" value="1"/>
</dbReference>
<keyword evidence="5" id="KW-1185">Reference proteome</keyword>
<dbReference type="SUPFAM" id="SSF53448">
    <property type="entry name" value="Nucleotide-diphospho-sugar transferases"/>
    <property type="match status" value="1"/>
</dbReference>
<dbReference type="Proteomes" id="UP000286598">
    <property type="component" value="Unassembled WGS sequence"/>
</dbReference>
<dbReference type="PANTHER" id="PTHR22916:SF51">
    <property type="entry name" value="GLYCOSYLTRANSFERASE EPSH-RELATED"/>
    <property type="match status" value="1"/>
</dbReference>
<dbReference type="OrthoDB" id="9815829at2"/>
<dbReference type="Pfam" id="PF00535">
    <property type="entry name" value="Glycos_transf_2"/>
    <property type="match status" value="1"/>
</dbReference>
<dbReference type="EMBL" id="QRNO01000026">
    <property type="protein sequence ID" value="RHK50786.1"/>
    <property type="molecule type" value="Genomic_DNA"/>
</dbReference>
<evidence type="ECO:0000313" key="4">
    <source>
        <dbReference type="EMBL" id="RHK50786.1"/>
    </source>
</evidence>
<gene>
    <name evidence="4" type="ORF">DW060_06385</name>
</gene>
<sequence>MNTSRVDIIIPVYNVEPYLQRCLNSVLKQTYKHWRAICIDDGSTDGCPAILDEYAAKDSRFMVVHQANGGLSHARNEGMALADAEYVMFVDSDDFIHPQTLELAVKLIKRDGTDMVSWYKDVIYINIQLRLMHKLKMNTINVRPWRIPFRCSLKLSKSVITDDALKHASDWRHPDIKYPIKHNYVWRHLFKRSLIKDIKFIKGLKYEDIPWWSELLVKPVKATITHLPLYYYYVNHKSISKATGGVERLMSQLKGLSYAQKLYEEAGNMERMRLWSRNIKWAILTGSSRVLYKMGEGPQTDSLVKYITDLAKTGFFDDAIGTRENIAKELYYTVAKGLRPVKTD</sequence>